<name>A0A396JV36_MEDTR</name>
<protein>
    <submittedName>
        <fullName evidence="1">Uncharacterized protein</fullName>
    </submittedName>
</protein>
<sequence>MPLMHKGKHIGNTRRNMGNILRWSLNIACRNEIQLANILTRHLKKARVYELKELI</sequence>
<organism evidence="1">
    <name type="scientific">Medicago truncatula</name>
    <name type="common">Barrel medic</name>
    <name type="synonym">Medicago tribuloides</name>
    <dbReference type="NCBI Taxonomy" id="3880"/>
    <lineage>
        <taxon>Eukaryota</taxon>
        <taxon>Viridiplantae</taxon>
        <taxon>Streptophyta</taxon>
        <taxon>Embryophyta</taxon>
        <taxon>Tracheophyta</taxon>
        <taxon>Spermatophyta</taxon>
        <taxon>Magnoliopsida</taxon>
        <taxon>eudicotyledons</taxon>
        <taxon>Gunneridae</taxon>
        <taxon>Pentapetalae</taxon>
        <taxon>rosids</taxon>
        <taxon>fabids</taxon>
        <taxon>Fabales</taxon>
        <taxon>Fabaceae</taxon>
        <taxon>Papilionoideae</taxon>
        <taxon>50 kb inversion clade</taxon>
        <taxon>NPAAA clade</taxon>
        <taxon>Hologalegina</taxon>
        <taxon>IRL clade</taxon>
        <taxon>Trifolieae</taxon>
        <taxon>Medicago</taxon>
    </lineage>
</organism>
<dbReference type="AlphaFoldDB" id="A0A396JV36"/>
<comment type="caution">
    <text evidence="1">The sequence shown here is derived from an EMBL/GenBank/DDBJ whole genome shotgun (WGS) entry which is preliminary data.</text>
</comment>
<proteinExistence type="predicted"/>
<dbReference type="Gramene" id="rna5434">
    <property type="protein sequence ID" value="RHN81402.1"/>
    <property type="gene ID" value="gene5434"/>
</dbReference>
<dbReference type="Proteomes" id="UP000265566">
    <property type="component" value="Chromosome 1"/>
</dbReference>
<reference evidence="1" key="1">
    <citation type="journal article" date="2018" name="Nat. Plants">
        <title>Whole-genome landscape of Medicago truncatula symbiotic genes.</title>
        <authorList>
            <person name="Pecrix Y."/>
            <person name="Gamas P."/>
            <person name="Carrere S."/>
        </authorList>
    </citation>
    <scope>NUCLEOTIDE SEQUENCE</scope>
    <source>
        <tissue evidence="1">Leaves</tissue>
    </source>
</reference>
<evidence type="ECO:0000313" key="1">
    <source>
        <dbReference type="EMBL" id="RHN81402.1"/>
    </source>
</evidence>
<accession>A0A396JV36</accession>
<dbReference type="EMBL" id="PSQE01000001">
    <property type="protein sequence ID" value="RHN81402.1"/>
    <property type="molecule type" value="Genomic_DNA"/>
</dbReference>
<gene>
    <name evidence="1" type="ORF">MtrunA17_Chr1g0198611</name>
</gene>